<name>A0ABR1H278_9HYPO</name>
<evidence type="ECO:0000256" key="1">
    <source>
        <dbReference type="SAM" id="MobiDB-lite"/>
    </source>
</evidence>
<evidence type="ECO:0000313" key="3">
    <source>
        <dbReference type="Proteomes" id="UP001498421"/>
    </source>
</evidence>
<dbReference type="EMBL" id="JAZAVK010000257">
    <property type="protein sequence ID" value="KAK7415072.1"/>
    <property type="molecule type" value="Genomic_DNA"/>
</dbReference>
<protein>
    <submittedName>
        <fullName evidence="2">Uncharacterized protein</fullName>
    </submittedName>
</protein>
<reference evidence="2 3" key="1">
    <citation type="journal article" date="2025" name="Microbiol. Resour. Announc.">
        <title>Draft genome sequences for Neonectria magnoliae and Neonectria punicea, canker pathogens of Liriodendron tulipifera and Acer saccharum in West Virginia.</title>
        <authorList>
            <person name="Petronek H.M."/>
            <person name="Kasson M.T."/>
            <person name="Metheny A.M."/>
            <person name="Stauder C.M."/>
            <person name="Lovett B."/>
            <person name="Lynch S.C."/>
            <person name="Garnas J.R."/>
            <person name="Kasson L.R."/>
            <person name="Stajich J.E."/>
        </authorList>
    </citation>
    <scope>NUCLEOTIDE SEQUENCE [LARGE SCALE GENOMIC DNA]</scope>
    <source>
        <strain evidence="2 3">NRRL 64651</strain>
    </source>
</reference>
<sequence length="195" mass="21020">MPEAARLSSSHDLIASSSSTVAVPVTVELPWNLSASAPTDSRLHNHHHYHYQQPHHPPRPDLSRPPHSASLTFYQPTSPSPNPDSFAGRAASRPPRTSSLLPPPHIAPGSHLSPFDAPRQPPPAAGHLKRPQTPPRPSRSAAAARSPNNNPAEFAQQISTNRETVAPKTAEEQKAKRFFHLETAGPPYIYAAIGG</sequence>
<feature type="region of interest" description="Disordered" evidence="1">
    <location>
        <begin position="49"/>
        <end position="170"/>
    </location>
</feature>
<dbReference type="Proteomes" id="UP001498421">
    <property type="component" value="Unassembled WGS sequence"/>
</dbReference>
<comment type="caution">
    <text evidence="2">The sequence shown here is derived from an EMBL/GenBank/DDBJ whole genome shotgun (WGS) entry which is preliminary data.</text>
</comment>
<feature type="compositionally biased region" description="Low complexity" evidence="1">
    <location>
        <begin position="138"/>
        <end position="152"/>
    </location>
</feature>
<accession>A0ABR1H278</accession>
<gene>
    <name evidence="2" type="ORF">QQZ08_012448</name>
</gene>
<proteinExistence type="predicted"/>
<evidence type="ECO:0000313" key="2">
    <source>
        <dbReference type="EMBL" id="KAK7415072.1"/>
    </source>
</evidence>
<organism evidence="2 3">
    <name type="scientific">Neonectria magnoliae</name>
    <dbReference type="NCBI Taxonomy" id="2732573"/>
    <lineage>
        <taxon>Eukaryota</taxon>
        <taxon>Fungi</taxon>
        <taxon>Dikarya</taxon>
        <taxon>Ascomycota</taxon>
        <taxon>Pezizomycotina</taxon>
        <taxon>Sordariomycetes</taxon>
        <taxon>Hypocreomycetidae</taxon>
        <taxon>Hypocreales</taxon>
        <taxon>Nectriaceae</taxon>
        <taxon>Neonectria</taxon>
    </lineage>
</organism>
<keyword evidence="3" id="KW-1185">Reference proteome</keyword>